<dbReference type="EMBL" id="MFGO01000036">
    <property type="protein sequence ID" value="OGF40098.1"/>
    <property type="molecule type" value="Genomic_DNA"/>
</dbReference>
<gene>
    <name evidence="1" type="ORF">A2531_05035</name>
</gene>
<dbReference type="AlphaFoldDB" id="A0A1F5TME9"/>
<evidence type="ECO:0000313" key="1">
    <source>
        <dbReference type="EMBL" id="OGF40098.1"/>
    </source>
</evidence>
<evidence type="ECO:0000313" key="2">
    <source>
        <dbReference type="Proteomes" id="UP000177579"/>
    </source>
</evidence>
<organism evidence="1 2">
    <name type="scientific">Candidatus Falkowbacteria bacterium RIFOXYD2_FULL_34_120</name>
    <dbReference type="NCBI Taxonomy" id="1798007"/>
    <lineage>
        <taxon>Bacteria</taxon>
        <taxon>Candidatus Falkowiibacteriota</taxon>
    </lineage>
</organism>
<proteinExistence type="predicted"/>
<comment type="caution">
    <text evidence="1">The sequence shown here is derived from an EMBL/GenBank/DDBJ whole genome shotgun (WGS) entry which is preliminary data.</text>
</comment>
<name>A0A1F5TME9_9BACT</name>
<accession>A0A1F5TME9</accession>
<sequence>MSQLVDVCPKCKYEISVCGNMHICDFCGHYCGLRDLIIAIDRYMVKKEIKMLNAKLSCSQKPNPEEKEKIKNKIKNLKKMFKELGHTRYGKLIEKNSTDVS</sequence>
<dbReference type="Proteomes" id="UP000177579">
    <property type="component" value="Unassembled WGS sequence"/>
</dbReference>
<reference evidence="1 2" key="1">
    <citation type="journal article" date="2016" name="Nat. Commun.">
        <title>Thousands of microbial genomes shed light on interconnected biogeochemical processes in an aquifer system.</title>
        <authorList>
            <person name="Anantharaman K."/>
            <person name="Brown C.T."/>
            <person name="Hug L.A."/>
            <person name="Sharon I."/>
            <person name="Castelle C.J."/>
            <person name="Probst A.J."/>
            <person name="Thomas B.C."/>
            <person name="Singh A."/>
            <person name="Wilkins M.J."/>
            <person name="Karaoz U."/>
            <person name="Brodie E.L."/>
            <person name="Williams K.H."/>
            <person name="Hubbard S.S."/>
            <person name="Banfield J.F."/>
        </authorList>
    </citation>
    <scope>NUCLEOTIDE SEQUENCE [LARGE SCALE GENOMIC DNA]</scope>
</reference>
<protein>
    <submittedName>
        <fullName evidence="1">Uncharacterized protein</fullName>
    </submittedName>
</protein>